<name>A0ACD3AFP4_9AGAR</name>
<organism evidence="1 2">
    <name type="scientific">Pluteus cervinus</name>
    <dbReference type="NCBI Taxonomy" id="181527"/>
    <lineage>
        <taxon>Eukaryota</taxon>
        <taxon>Fungi</taxon>
        <taxon>Dikarya</taxon>
        <taxon>Basidiomycota</taxon>
        <taxon>Agaricomycotina</taxon>
        <taxon>Agaricomycetes</taxon>
        <taxon>Agaricomycetidae</taxon>
        <taxon>Agaricales</taxon>
        <taxon>Pluteineae</taxon>
        <taxon>Pluteaceae</taxon>
        <taxon>Pluteus</taxon>
    </lineage>
</organism>
<sequence>MSSLDLPPGIAWCFSELPFLSIPGAVVFIGSKVLDVYWAVQLPTWQFILALVMSFPLALFLQVSYSDFTNKWAAASHGAVLPPVVRSKLPAGLSVLLGSLHNFKHGYLSDQFSEWNEEFGYTYNIRVLFENRMFTSEPEYIKAILATNFESFDKGHFFKKQMRSLLGTGVFNSDGEMWKFHRSMTRPFFSRDRIVHFDIFDRHAIDAISQLKKRLKEGFPVDIQDLVSRFTMDSATEFLFGQDVRSLSAGLAYPHYTPEDQRLASQNHPSNIFVQAFNEAQNISAIRSRFGPHWRLREFWQDRAKAQMSTVTAFIKPILASAIAKKAQDGPEKREEVEEGDTLLDHLINFTSDEKILLDEILNILLAGRDTTANTLTFAVYMLAEHPDIMQKLREEIISKVGPSKRPTYDDIKDMKYLRAFINETLRLYPAVPFNSRMTNRAVVLPGIRGGPSFYIPANTRVLYGLLLMHRRTDLWGPDAGEFDPDRFIDERLKKYLTPNPFIFLPFNAGPRICLGQQFAYNEVSFFLIRLLQSFRSVSLAVEAQPADSRPPASWAGSIGPKGRDRVRPRSHLTMYALGGMWVQMEEADSVDDI</sequence>
<reference evidence="1 2" key="1">
    <citation type="journal article" date="2019" name="Nat. Ecol. Evol.">
        <title>Megaphylogeny resolves global patterns of mushroom evolution.</title>
        <authorList>
            <person name="Varga T."/>
            <person name="Krizsan K."/>
            <person name="Foldi C."/>
            <person name="Dima B."/>
            <person name="Sanchez-Garcia M."/>
            <person name="Sanchez-Ramirez S."/>
            <person name="Szollosi G.J."/>
            <person name="Szarkandi J.G."/>
            <person name="Papp V."/>
            <person name="Albert L."/>
            <person name="Andreopoulos W."/>
            <person name="Angelini C."/>
            <person name="Antonin V."/>
            <person name="Barry K.W."/>
            <person name="Bougher N.L."/>
            <person name="Buchanan P."/>
            <person name="Buyck B."/>
            <person name="Bense V."/>
            <person name="Catcheside P."/>
            <person name="Chovatia M."/>
            <person name="Cooper J."/>
            <person name="Damon W."/>
            <person name="Desjardin D."/>
            <person name="Finy P."/>
            <person name="Geml J."/>
            <person name="Haridas S."/>
            <person name="Hughes K."/>
            <person name="Justo A."/>
            <person name="Karasinski D."/>
            <person name="Kautmanova I."/>
            <person name="Kiss B."/>
            <person name="Kocsube S."/>
            <person name="Kotiranta H."/>
            <person name="LaButti K.M."/>
            <person name="Lechner B.E."/>
            <person name="Liimatainen K."/>
            <person name="Lipzen A."/>
            <person name="Lukacs Z."/>
            <person name="Mihaltcheva S."/>
            <person name="Morgado L.N."/>
            <person name="Niskanen T."/>
            <person name="Noordeloos M.E."/>
            <person name="Ohm R.A."/>
            <person name="Ortiz-Santana B."/>
            <person name="Ovrebo C."/>
            <person name="Racz N."/>
            <person name="Riley R."/>
            <person name="Savchenko A."/>
            <person name="Shiryaev A."/>
            <person name="Soop K."/>
            <person name="Spirin V."/>
            <person name="Szebenyi C."/>
            <person name="Tomsovsky M."/>
            <person name="Tulloss R.E."/>
            <person name="Uehling J."/>
            <person name="Grigoriev I.V."/>
            <person name="Vagvolgyi C."/>
            <person name="Papp T."/>
            <person name="Martin F.M."/>
            <person name="Miettinen O."/>
            <person name="Hibbett D.S."/>
            <person name="Nagy L.G."/>
        </authorList>
    </citation>
    <scope>NUCLEOTIDE SEQUENCE [LARGE SCALE GENOMIC DNA]</scope>
    <source>
        <strain evidence="1 2">NL-1719</strain>
    </source>
</reference>
<keyword evidence="2" id="KW-1185">Reference proteome</keyword>
<dbReference type="EMBL" id="ML208464">
    <property type="protein sequence ID" value="TFK64703.1"/>
    <property type="molecule type" value="Genomic_DNA"/>
</dbReference>
<keyword evidence="1" id="KW-0503">Monooxygenase</keyword>
<dbReference type="Proteomes" id="UP000308600">
    <property type="component" value="Unassembled WGS sequence"/>
</dbReference>
<proteinExistence type="predicted"/>
<evidence type="ECO:0000313" key="2">
    <source>
        <dbReference type="Proteomes" id="UP000308600"/>
    </source>
</evidence>
<gene>
    <name evidence="1" type="ORF">BDN72DRAFT_825269</name>
</gene>
<evidence type="ECO:0000313" key="1">
    <source>
        <dbReference type="EMBL" id="TFK64703.1"/>
    </source>
</evidence>
<keyword evidence="1" id="KW-0560">Oxidoreductase</keyword>
<protein>
    <submittedName>
        <fullName evidence="1">Cytochrome P450 monooxygenase pc-3</fullName>
    </submittedName>
</protein>
<accession>A0ACD3AFP4</accession>